<dbReference type="Pfam" id="PF00486">
    <property type="entry name" value="Trans_reg_C"/>
    <property type="match status" value="1"/>
</dbReference>
<evidence type="ECO:0000256" key="4">
    <source>
        <dbReference type="ARBA" id="ARBA00023125"/>
    </source>
</evidence>
<dbReference type="SMART" id="SM00448">
    <property type="entry name" value="REC"/>
    <property type="match status" value="1"/>
</dbReference>
<keyword evidence="1 6" id="KW-0597">Phosphoprotein</keyword>
<keyword evidence="2" id="KW-0902">Two-component regulatory system</keyword>
<dbReference type="PANTHER" id="PTHR48111:SF71">
    <property type="entry name" value="TRANSCRIPTIONAL REGULATORY PROTEIN PHOP"/>
    <property type="match status" value="1"/>
</dbReference>
<dbReference type="KEGG" id="mcau:MIT9_P0852"/>
<reference evidence="11" key="1">
    <citation type="journal article" date="2024" name="Int. J. Syst. Evol. Microbiol.">
        <title>Methylomarinovum tepidoasis sp. nov., a moderately thermophilic methanotroph of the family Methylothermaceae isolated from a deep-sea hydrothermal field.</title>
        <authorList>
            <person name="Hirayama H."/>
            <person name="Takaki Y."/>
            <person name="Abe M."/>
            <person name="Miyazaki M."/>
            <person name="Uematsu K."/>
            <person name="Matsui Y."/>
            <person name="Takai K."/>
        </authorList>
    </citation>
    <scope>NUCLEOTIDE SEQUENCE [LARGE SCALE GENOMIC DNA]</scope>
    <source>
        <strain evidence="11">IT-9</strain>
    </source>
</reference>
<dbReference type="GO" id="GO:0000156">
    <property type="term" value="F:phosphorelay response regulator activity"/>
    <property type="evidence" value="ECO:0007669"/>
    <property type="project" value="TreeGrafter"/>
</dbReference>
<dbReference type="Gene3D" id="3.40.50.2300">
    <property type="match status" value="1"/>
</dbReference>
<dbReference type="InterPro" id="IPR001789">
    <property type="entry name" value="Sig_transdc_resp-reg_receiver"/>
</dbReference>
<sequence>MRILIVEDEAPLLAQLRDFFAAKGYAVDAAANAREGQYLGEEYPVDVAIVDLGLPDISGLELIRRWRAAGRDFPILILTARGRWQEKVEGLEAGADDYLVKPFHFEEVWARINALIRRAAGQARPQVKHGPITLDTAAQTVTRDGEPVALTAFEYKVLEYLMLHPGKVVSKAELTEHLYDQDFERDSNVLEVFVGRLRRKLDPDGTLQPIETLRGRGYRWTLAERR</sequence>
<dbReference type="PROSITE" id="PS50110">
    <property type="entry name" value="RESPONSE_REGULATORY"/>
    <property type="match status" value="1"/>
</dbReference>
<dbReference type="FunFam" id="3.40.50.2300:FF:000002">
    <property type="entry name" value="DNA-binding response regulator PhoP"/>
    <property type="match status" value="1"/>
</dbReference>
<keyword evidence="4 7" id="KW-0238">DNA-binding</keyword>
<evidence type="ECO:0000313" key="10">
    <source>
        <dbReference type="EMBL" id="BCX81274.1"/>
    </source>
</evidence>
<evidence type="ECO:0000256" key="6">
    <source>
        <dbReference type="PROSITE-ProRule" id="PRU00169"/>
    </source>
</evidence>
<dbReference type="GO" id="GO:0006355">
    <property type="term" value="P:regulation of DNA-templated transcription"/>
    <property type="evidence" value="ECO:0007669"/>
    <property type="project" value="InterPro"/>
</dbReference>
<proteinExistence type="predicted"/>
<dbReference type="PANTHER" id="PTHR48111">
    <property type="entry name" value="REGULATOR OF RPOS"/>
    <property type="match status" value="1"/>
</dbReference>
<keyword evidence="11" id="KW-1185">Reference proteome</keyword>
<evidence type="ECO:0000259" key="8">
    <source>
        <dbReference type="PROSITE" id="PS50110"/>
    </source>
</evidence>
<dbReference type="SUPFAM" id="SSF52172">
    <property type="entry name" value="CheY-like"/>
    <property type="match status" value="1"/>
</dbReference>
<dbReference type="InterPro" id="IPR039420">
    <property type="entry name" value="WalR-like"/>
</dbReference>
<protein>
    <submittedName>
        <fullName evidence="10">Two-component system, OmpR family, response regulator PhoP</fullName>
    </submittedName>
</protein>
<evidence type="ECO:0000259" key="9">
    <source>
        <dbReference type="PROSITE" id="PS51755"/>
    </source>
</evidence>
<dbReference type="PROSITE" id="PS51755">
    <property type="entry name" value="OMPR_PHOB"/>
    <property type="match status" value="1"/>
</dbReference>
<dbReference type="InterPro" id="IPR001867">
    <property type="entry name" value="OmpR/PhoB-type_DNA-bd"/>
</dbReference>
<dbReference type="AlphaFoldDB" id="A0AAU9C9V8"/>
<dbReference type="RefSeq" id="WP_317706209.1">
    <property type="nucleotide sequence ID" value="NZ_AP024714.1"/>
</dbReference>
<dbReference type="SMART" id="SM00862">
    <property type="entry name" value="Trans_reg_C"/>
    <property type="match status" value="1"/>
</dbReference>
<dbReference type="Pfam" id="PF00072">
    <property type="entry name" value="Response_reg"/>
    <property type="match status" value="1"/>
</dbReference>
<dbReference type="InterPro" id="IPR036388">
    <property type="entry name" value="WH-like_DNA-bd_sf"/>
</dbReference>
<dbReference type="Proteomes" id="UP001321825">
    <property type="component" value="Chromosome"/>
</dbReference>
<dbReference type="CDD" id="cd00383">
    <property type="entry name" value="trans_reg_C"/>
    <property type="match status" value="1"/>
</dbReference>
<dbReference type="GO" id="GO:0005829">
    <property type="term" value="C:cytosol"/>
    <property type="evidence" value="ECO:0007669"/>
    <property type="project" value="TreeGrafter"/>
</dbReference>
<feature type="DNA-binding region" description="OmpR/PhoB-type" evidence="7">
    <location>
        <begin position="124"/>
        <end position="222"/>
    </location>
</feature>
<organism evidence="10 11">
    <name type="scientific">Methylomarinovum caldicuralii</name>
    <dbReference type="NCBI Taxonomy" id="438856"/>
    <lineage>
        <taxon>Bacteria</taxon>
        <taxon>Pseudomonadati</taxon>
        <taxon>Pseudomonadota</taxon>
        <taxon>Gammaproteobacteria</taxon>
        <taxon>Methylococcales</taxon>
        <taxon>Methylothermaceae</taxon>
        <taxon>Methylomarinovum</taxon>
    </lineage>
</organism>
<name>A0AAU9C9V8_9GAMM</name>
<dbReference type="GO" id="GO:0000976">
    <property type="term" value="F:transcription cis-regulatory region binding"/>
    <property type="evidence" value="ECO:0007669"/>
    <property type="project" value="TreeGrafter"/>
</dbReference>
<evidence type="ECO:0000256" key="1">
    <source>
        <dbReference type="ARBA" id="ARBA00022553"/>
    </source>
</evidence>
<dbReference type="Gene3D" id="1.10.10.10">
    <property type="entry name" value="Winged helix-like DNA-binding domain superfamily/Winged helix DNA-binding domain"/>
    <property type="match status" value="1"/>
</dbReference>
<dbReference type="Gene3D" id="6.10.250.690">
    <property type="match status" value="1"/>
</dbReference>
<dbReference type="InterPro" id="IPR011006">
    <property type="entry name" value="CheY-like_superfamily"/>
</dbReference>
<keyword evidence="5" id="KW-0804">Transcription</keyword>
<dbReference type="FunFam" id="1.10.10.10:FF:000005">
    <property type="entry name" value="Two-component system response regulator"/>
    <property type="match status" value="1"/>
</dbReference>
<evidence type="ECO:0000313" key="11">
    <source>
        <dbReference type="Proteomes" id="UP001321825"/>
    </source>
</evidence>
<dbReference type="CDD" id="cd19934">
    <property type="entry name" value="REC_OmpR_EcPhoP-like"/>
    <property type="match status" value="1"/>
</dbReference>
<evidence type="ECO:0000256" key="5">
    <source>
        <dbReference type="ARBA" id="ARBA00023163"/>
    </source>
</evidence>
<gene>
    <name evidence="10" type="ORF">MIT9_P0852</name>
</gene>
<feature type="domain" description="OmpR/PhoB-type" evidence="9">
    <location>
        <begin position="124"/>
        <end position="222"/>
    </location>
</feature>
<evidence type="ECO:0000256" key="3">
    <source>
        <dbReference type="ARBA" id="ARBA00023015"/>
    </source>
</evidence>
<evidence type="ECO:0000256" key="7">
    <source>
        <dbReference type="PROSITE-ProRule" id="PRU01091"/>
    </source>
</evidence>
<evidence type="ECO:0000256" key="2">
    <source>
        <dbReference type="ARBA" id="ARBA00023012"/>
    </source>
</evidence>
<feature type="modified residue" description="4-aspartylphosphate" evidence="6">
    <location>
        <position position="51"/>
    </location>
</feature>
<dbReference type="EMBL" id="AP024714">
    <property type="protein sequence ID" value="BCX81274.1"/>
    <property type="molecule type" value="Genomic_DNA"/>
</dbReference>
<feature type="domain" description="Response regulatory" evidence="8">
    <location>
        <begin position="2"/>
        <end position="116"/>
    </location>
</feature>
<accession>A0AAU9C9V8</accession>
<keyword evidence="3" id="KW-0805">Transcription regulation</keyword>
<dbReference type="GO" id="GO:0032993">
    <property type="term" value="C:protein-DNA complex"/>
    <property type="evidence" value="ECO:0007669"/>
    <property type="project" value="TreeGrafter"/>
</dbReference>